<dbReference type="SUPFAM" id="SSF75304">
    <property type="entry name" value="Amidase signature (AS) enzymes"/>
    <property type="match status" value="1"/>
</dbReference>
<evidence type="ECO:0000313" key="3">
    <source>
        <dbReference type="EMBL" id="QAY71637.1"/>
    </source>
</evidence>
<protein>
    <submittedName>
        <fullName evidence="3">Amidase</fullName>
    </submittedName>
</protein>
<evidence type="ECO:0000259" key="2">
    <source>
        <dbReference type="Pfam" id="PF01425"/>
    </source>
</evidence>
<evidence type="ECO:0000313" key="4">
    <source>
        <dbReference type="Proteomes" id="UP000292118"/>
    </source>
</evidence>
<dbReference type="InterPro" id="IPR020556">
    <property type="entry name" value="Amidase_CS"/>
</dbReference>
<dbReference type="PROSITE" id="PS00571">
    <property type="entry name" value="AMIDASES"/>
    <property type="match status" value="1"/>
</dbReference>
<accession>A0A4P6FDE4</accession>
<proteinExistence type="inferred from homology"/>
<dbReference type="PANTHER" id="PTHR11895">
    <property type="entry name" value="TRANSAMIDASE"/>
    <property type="match status" value="1"/>
</dbReference>
<dbReference type="InterPro" id="IPR000120">
    <property type="entry name" value="Amidase"/>
</dbReference>
<dbReference type="InterPro" id="IPR036928">
    <property type="entry name" value="AS_sf"/>
</dbReference>
<dbReference type="RefSeq" id="WP_129190519.1">
    <property type="nucleotide sequence ID" value="NZ_CP035493.1"/>
</dbReference>
<dbReference type="EMBL" id="CP035493">
    <property type="protein sequence ID" value="QAY71637.1"/>
    <property type="molecule type" value="Genomic_DNA"/>
</dbReference>
<dbReference type="Pfam" id="PF01425">
    <property type="entry name" value="Amidase"/>
    <property type="match status" value="1"/>
</dbReference>
<dbReference type="KEGG" id="xya:ET471_17675"/>
<comment type="similarity">
    <text evidence="1">Belongs to the amidase family.</text>
</comment>
<organism evidence="3 4">
    <name type="scientific">Xylanimonas protaetiae</name>
    <dbReference type="NCBI Taxonomy" id="2509457"/>
    <lineage>
        <taxon>Bacteria</taxon>
        <taxon>Bacillati</taxon>
        <taxon>Actinomycetota</taxon>
        <taxon>Actinomycetes</taxon>
        <taxon>Micrococcales</taxon>
        <taxon>Promicromonosporaceae</taxon>
        <taxon>Xylanimonas</taxon>
    </lineage>
</organism>
<dbReference type="OrthoDB" id="182039at2"/>
<feature type="domain" description="Amidase" evidence="2">
    <location>
        <begin position="33"/>
        <end position="428"/>
    </location>
</feature>
<dbReference type="InterPro" id="IPR023631">
    <property type="entry name" value="Amidase_dom"/>
</dbReference>
<dbReference type="PANTHER" id="PTHR11895:SF7">
    <property type="entry name" value="GLUTAMYL-TRNA(GLN) AMIDOTRANSFERASE SUBUNIT A, MITOCHONDRIAL"/>
    <property type="match status" value="1"/>
</dbReference>
<keyword evidence="4" id="KW-1185">Reference proteome</keyword>
<dbReference type="AlphaFoldDB" id="A0A4P6FDE4"/>
<gene>
    <name evidence="3" type="ORF">ET471_17675</name>
</gene>
<dbReference type="GO" id="GO:0003824">
    <property type="term" value="F:catalytic activity"/>
    <property type="evidence" value="ECO:0007669"/>
    <property type="project" value="InterPro"/>
</dbReference>
<dbReference type="Gene3D" id="3.90.1300.10">
    <property type="entry name" value="Amidase signature (AS) domain"/>
    <property type="match status" value="1"/>
</dbReference>
<reference evidence="3 4" key="1">
    <citation type="submission" date="2019-01" db="EMBL/GenBank/DDBJ databases">
        <title>Genome sequencing of strain FW10M-9.</title>
        <authorList>
            <person name="Heo J."/>
            <person name="Kim S.-J."/>
            <person name="Kim J.-S."/>
            <person name="Hong S.-B."/>
            <person name="Kwon S.-W."/>
        </authorList>
    </citation>
    <scope>NUCLEOTIDE SEQUENCE [LARGE SCALE GENOMIC DNA]</scope>
    <source>
        <strain evidence="3 4">FW10M-9</strain>
    </source>
</reference>
<dbReference type="Proteomes" id="UP000292118">
    <property type="component" value="Chromosome"/>
</dbReference>
<name>A0A4P6FDE4_9MICO</name>
<sequence>MTDTTSPLDAGPLSTVEGCAAALADGSVTAVGLVRRGLDRIERFDGPDGLSAVITVSPTALNEARAADERRARGEARGLLDGVTFTVKDNIEVAGMPCTHGTALFADWVPEHDAPVVARLRAAGMVMLAKVSLDDFAGASMGKSSIRGWMRNPHDPARTVGGSSGGSAVAVAAGYAPLSLGTDTGGSLRIPAALCGVGTLRPTNGELPLDGIFPRSPSQDVVGPMALTAEGLAMSFAALSGSAVPPAAAPPDLSGLRLGVVESGLAVDGDDPDGPVLRRFHKLVEALRSAGVGIVALEAPRDDLEATSIIAMEARTAIDAYLARPGMPVGSFEELLDSGPMTEYVRIGLEWERVPLPDADALARRRGCRHELREKTQALMAAHGLDAILYPTVQQVATWIGEVQHGAHTRWSEHTGMPVVVVPMGVVDTGEGRCAADLLGFHGRDTELLDVARAVERVAATLPGRI</sequence>
<evidence type="ECO:0000256" key="1">
    <source>
        <dbReference type="ARBA" id="ARBA00009199"/>
    </source>
</evidence>